<dbReference type="Proteomes" id="UP000824469">
    <property type="component" value="Unassembled WGS sequence"/>
</dbReference>
<gene>
    <name evidence="4" type="ORF">KI387_022013</name>
</gene>
<dbReference type="InterPro" id="IPR011333">
    <property type="entry name" value="SKP1/BTB/POZ_sf"/>
</dbReference>
<dbReference type="AlphaFoldDB" id="A0AA38GBL7"/>
<feature type="domain" description="BTB" evidence="3">
    <location>
        <begin position="63"/>
        <end position="131"/>
    </location>
</feature>
<dbReference type="InterPro" id="IPR000210">
    <property type="entry name" value="BTB/POZ_dom"/>
</dbReference>
<protein>
    <recommendedName>
        <fullName evidence="3">BTB domain-containing protein</fullName>
    </recommendedName>
</protein>
<evidence type="ECO:0000313" key="4">
    <source>
        <dbReference type="EMBL" id="KAH9320244.1"/>
    </source>
</evidence>
<comment type="pathway">
    <text evidence="2">Protein modification; protein ubiquitination.</text>
</comment>
<dbReference type="OMA" id="QKAVLPY"/>
<dbReference type="InterPro" id="IPR044784">
    <property type="entry name" value="At1g01640-like"/>
</dbReference>
<dbReference type="SUPFAM" id="SSF54695">
    <property type="entry name" value="POZ domain"/>
    <property type="match status" value="1"/>
</dbReference>
<comment type="function">
    <text evidence="1">May act as a substrate-specific adapter of an E3 ubiquitin-protein ligase complex (CUL3-RBX1-BTB) which mediates the ubiquitination and subsequent proteasomal degradation of target proteins.</text>
</comment>
<evidence type="ECO:0000256" key="1">
    <source>
        <dbReference type="ARBA" id="ARBA00002668"/>
    </source>
</evidence>
<sequence>MYRIKANCRILCDSCNKDLGIIRHNVNVANFLYCDECVKARKVHPENAFLQSWDEDIFREPFCDFSVEGSDGGFLRVHKAVLAGKSKVFKAMLRSGMSESTNAKAKITDMTTAELRPLLNFLYTGTVNQRSLECHGVALYKASHKYDLPLLRTICDRFLESNVIRDIRGVFELAVNYDELENLQEAVLPYIFSQGFVKSNPASLVVKSFREASMFECYREYRKNNLNQVSYLMELSLYRVADHLNLPGYREHEVLEEQDNMAVALWNDYKADGLTQIEDKDDTPKSVIGDMEVT</sequence>
<evidence type="ECO:0000259" key="3">
    <source>
        <dbReference type="PROSITE" id="PS50097"/>
    </source>
</evidence>
<feature type="non-terminal residue" evidence="4">
    <location>
        <position position="1"/>
    </location>
</feature>
<dbReference type="PANTHER" id="PTHR47274">
    <property type="entry name" value="BTB/POZ DOMAIN CONTAINING PROTEIN, EXPRESSED-RELATED"/>
    <property type="match status" value="1"/>
</dbReference>
<dbReference type="Gene3D" id="3.30.710.10">
    <property type="entry name" value="Potassium Channel Kv1.1, Chain A"/>
    <property type="match status" value="1"/>
</dbReference>
<comment type="caution">
    <text evidence="4">The sequence shown here is derived from an EMBL/GenBank/DDBJ whole genome shotgun (WGS) entry which is preliminary data.</text>
</comment>
<evidence type="ECO:0000256" key="2">
    <source>
        <dbReference type="ARBA" id="ARBA00004906"/>
    </source>
</evidence>
<dbReference type="SMART" id="SM00225">
    <property type="entry name" value="BTB"/>
    <property type="match status" value="1"/>
</dbReference>
<dbReference type="EMBL" id="JAHRHJ020000004">
    <property type="protein sequence ID" value="KAH9320244.1"/>
    <property type="molecule type" value="Genomic_DNA"/>
</dbReference>
<organism evidence="4 5">
    <name type="scientific">Taxus chinensis</name>
    <name type="common">Chinese yew</name>
    <name type="synonym">Taxus wallichiana var. chinensis</name>
    <dbReference type="NCBI Taxonomy" id="29808"/>
    <lineage>
        <taxon>Eukaryota</taxon>
        <taxon>Viridiplantae</taxon>
        <taxon>Streptophyta</taxon>
        <taxon>Embryophyta</taxon>
        <taxon>Tracheophyta</taxon>
        <taxon>Spermatophyta</taxon>
        <taxon>Pinopsida</taxon>
        <taxon>Pinidae</taxon>
        <taxon>Conifers II</taxon>
        <taxon>Cupressales</taxon>
        <taxon>Taxaceae</taxon>
        <taxon>Taxus</taxon>
    </lineage>
</organism>
<dbReference type="PROSITE" id="PS50097">
    <property type="entry name" value="BTB"/>
    <property type="match status" value="1"/>
</dbReference>
<keyword evidence="5" id="KW-1185">Reference proteome</keyword>
<dbReference type="Pfam" id="PF00651">
    <property type="entry name" value="BTB"/>
    <property type="match status" value="1"/>
</dbReference>
<proteinExistence type="predicted"/>
<dbReference type="CDD" id="cd18186">
    <property type="entry name" value="BTB_POZ_ZBTB_KLHL-like"/>
    <property type="match status" value="1"/>
</dbReference>
<reference evidence="4 5" key="1">
    <citation type="journal article" date="2021" name="Nat. Plants">
        <title>The Taxus genome provides insights into paclitaxel biosynthesis.</title>
        <authorList>
            <person name="Xiong X."/>
            <person name="Gou J."/>
            <person name="Liao Q."/>
            <person name="Li Y."/>
            <person name="Zhou Q."/>
            <person name="Bi G."/>
            <person name="Li C."/>
            <person name="Du R."/>
            <person name="Wang X."/>
            <person name="Sun T."/>
            <person name="Guo L."/>
            <person name="Liang H."/>
            <person name="Lu P."/>
            <person name="Wu Y."/>
            <person name="Zhang Z."/>
            <person name="Ro D.K."/>
            <person name="Shang Y."/>
            <person name="Huang S."/>
            <person name="Yan J."/>
        </authorList>
    </citation>
    <scope>NUCLEOTIDE SEQUENCE [LARGE SCALE GENOMIC DNA]</scope>
    <source>
        <strain evidence="4">Ta-2019</strain>
    </source>
</reference>
<accession>A0AA38GBL7</accession>
<name>A0AA38GBL7_TAXCH</name>
<evidence type="ECO:0000313" key="5">
    <source>
        <dbReference type="Proteomes" id="UP000824469"/>
    </source>
</evidence>